<dbReference type="EMBL" id="CM051400">
    <property type="protein sequence ID" value="KAJ4714908.1"/>
    <property type="molecule type" value="Genomic_DNA"/>
</dbReference>
<proteinExistence type="predicted"/>
<comment type="caution">
    <text evidence="1">The sequence shown here is derived from an EMBL/GenBank/DDBJ whole genome shotgun (WGS) entry which is preliminary data.</text>
</comment>
<organism evidence="1 2">
    <name type="scientific">Melia azedarach</name>
    <name type="common">Chinaberry tree</name>
    <dbReference type="NCBI Taxonomy" id="155640"/>
    <lineage>
        <taxon>Eukaryota</taxon>
        <taxon>Viridiplantae</taxon>
        <taxon>Streptophyta</taxon>
        <taxon>Embryophyta</taxon>
        <taxon>Tracheophyta</taxon>
        <taxon>Spermatophyta</taxon>
        <taxon>Magnoliopsida</taxon>
        <taxon>eudicotyledons</taxon>
        <taxon>Gunneridae</taxon>
        <taxon>Pentapetalae</taxon>
        <taxon>rosids</taxon>
        <taxon>malvids</taxon>
        <taxon>Sapindales</taxon>
        <taxon>Meliaceae</taxon>
        <taxon>Melia</taxon>
    </lineage>
</organism>
<keyword evidence="1" id="KW-0808">Transferase</keyword>
<dbReference type="Proteomes" id="UP001164539">
    <property type="component" value="Chromosome 7"/>
</dbReference>
<evidence type="ECO:0000313" key="1">
    <source>
        <dbReference type="EMBL" id="KAJ4714908.1"/>
    </source>
</evidence>
<evidence type="ECO:0000313" key="2">
    <source>
        <dbReference type="Proteomes" id="UP001164539"/>
    </source>
</evidence>
<protein>
    <submittedName>
        <fullName evidence="1">Serine/threonine-protein kinase cdc7</fullName>
    </submittedName>
</protein>
<sequence>MAEFQSMYQFVLLLVLISCHAIFSTEGRKIKSIHNKDAISSTEGIKETFPPFSYGESAAVIYKEDFLPTKSGSSPGIGHSFAQDKEDVKSKVLNAAGHSVAGIKDDLHPTAP</sequence>
<accession>A0ACC1XVB8</accession>
<keyword evidence="2" id="KW-1185">Reference proteome</keyword>
<keyword evidence="1" id="KW-0418">Kinase</keyword>
<reference evidence="1 2" key="1">
    <citation type="journal article" date="2023" name="Science">
        <title>Complex scaffold remodeling in plant triterpene biosynthesis.</title>
        <authorList>
            <person name="De La Pena R."/>
            <person name="Hodgson H."/>
            <person name="Liu J.C."/>
            <person name="Stephenson M.J."/>
            <person name="Martin A.C."/>
            <person name="Owen C."/>
            <person name="Harkess A."/>
            <person name="Leebens-Mack J."/>
            <person name="Jimenez L.E."/>
            <person name="Osbourn A."/>
            <person name="Sattely E.S."/>
        </authorList>
    </citation>
    <scope>NUCLEOTIDE SEQUENCE [LARGE SCALE GENOMIC DNA]</scope>
    <source>
        <strain evidence="2">cv. JPN11</strain>
        <tissue evidence="1">Leaf</tissue>
    </source>
</reference>
<name>A0ACC1XVB8_MELAZ</name>
<gene>
    <name evidence="1" type="ORF">OWV82_013325</name>
</gene>